<gene>
    <name evidence="1" type="ORF">MNB_SV-14-386</name>
</gene>
<dbReference type="AlphaFoldDB" id="A0A1W1CE98"/>
<sequence>MDNKNYEAYINILSNDIKTQKEDEALTLFVTDEALKKLKKIKNFMEWKTDLALNSIFTFFFKTKNVQTNKSIKLDSNKKQIEIKFTPTIKNEERINKYLKDNSSIIEASIDVFYKHLIGSNSK</sequence>
<organism evidence="1">
    <name type="scientific">hydrothermal vent metagenome</name>
    <dbReference type="NCBI Taxonomy" id="652676"/>
    <lineage>
        <taxon>unclassified sequences</taxon>
        <taxon>metagenomes</taxon>
        <taxon>ecological metagenomes</taxon>
    </lineage>
</organism>
<proteinExistence type="predicted"/>
<accession>A0A1W1CE98</accession>
<evidence type="ECO:0000313" key="1">
    <source>
        <dbReference type="EMBL" id="SFV64158.1"/>
    </source>
</evidence>
<protein>
    <submittedName>
        <fullName evidence="1">Uncharacterized protein</fullName>
    </submittedName>
</protein>
<dbReference type="EMBL" id="FPHN01000164">
    <property type="protein sequence ID" value="SFV64158.1"/>
    <property type="molecule type" value="Genomic_DNA"/>
</dbReference>
<reference evidence="1" key="1">
    <citation type="submission" date="2016-10" db="EMBL/GenBank/DDBJ databases">
        <authorList>
            <person name="de Groot N.N."/>
        </authorList>
    </citation>
    <scope>NUCLEOTIDE SEQUENCE</scope>
</reference>
<name>A0A1W1CE98_9ZZZZ</name>